<dbReference type="InterPro" id="IPR036412">
    <property type="entry name" value="HAD-like_sf"/>
</dbReference>
<dbReference type="SFLD" id="SFLDG01140">
    <property type="entry name" value="C2.B:_Phosphomannomutase_and_P"/>
    <property type="match status" value="1"/>
</dbReference>
<dbReference type="InterPro" id="IPR023214">
    <property type="entry name" value="HAD_sf"/>
</dbReference>
<comment type="caution">
    <text evidence="1">The sequence shown here is derived from an EMBL/GenBank/DDBJ whole genome shotgun (WGS) entry which is preliminary data.</text>
</comment>
<dbReference type="RefSeq" id="WP_087186258.1">
    <property type="nucleotide sequence ID" value="NZ_NFHO01000004.1"/>
</dbReference>
<dbReference type="Pfam" id="PF08282">
    <property type="entry name" value="Hydrolase_3"/>
    <property type="match status" value="1"/>
</dbReference>
<dbReference type="PANTHER" id="PTHR10000:SF8">
    <property type="entry name" value="HAD SUPERFAMILY HYDROLASE-LIKE, TYPE 3"/>
    <property type="match status" value="1"/>
</dbReference>
<dbReference type="SUPFAM" id="SSF56784">
    <property type="entry name" value="HAD-like"/>
    <property type="match status" value="1"/>
</dbReference>
<reference evidence="2" key="1">
    <citation type="submission" date="2017-04" db="EMBL/GenBank/DDBJ databases">
        <title>Function of individual gut microbiota members based on whole genome sequencing of pure cultures obtained from chicken caecum.</title>
        <authorList>
            <person name="Medvecky M."/>
            <person name="Cejkova D."/>
            <person name="Polansky O."/>
            <person name="Karasova D."/>
            <person name="Kubasova T."/>
            <person name="Cizek A."/>
            <person name="Rychlik I."/>
        </authorList>
    </citation>
    <scope>NUCLEOTIDE SEQUENCE [LARGE SCALE GENOMIC DNA]</scope>
    <source>
        <strain evidence="2">An70</strain>
    </source>
</reference>
<dbReference type="PROSITE" id="PS01229">
    <property type="entry name" value="COF_2"/>
    <property type="match status" value="1"/>
</dbReference>
<dbReference type="Proteomes" id="UP000196560">
    <property type="component" value="Unassembled WGS sequence"/>
</dbReference>
<evidence type="ECO:0000313" key="1">
    <source>
        <dbReference type="EMBL" id="OUN43467.1"/>
    </source>
</evidence>
<dbReference type="SFLD" id="SFLDG01144">
    <property type="entry name" value="C2.B.4:_PGP_Like"/>
    <property type="match status" value="1"/>
</dbReference>
<dbReference type="GO" id="GO:0016791">
    <property type="term" value="F:phosphatase activity"/>
    <property type="evidence" value="ECO:0007669"/>
    <property type="project" value="UniProtKB-ARBA"/>
</dbReference>
<dbReference type="CDD" id="cd07516">
    <property type="entry name" value="HAD_Pase"/>
    <property type="match status" value="1"/>
</dbReference>
<dbReference type="PANTHER" id="PTHR10000">
    <property type="entry name" value="PHOSPHOSERINE PHOSPHATASE"/>
    <property type="match status" value="1"/>
</dbReference>
<dbReference type="InterPro" id="IPR000150">
    <property type="entry name" value="Cof"/>
</dbReference>
<sequence>MSIKAIALDIDGTLTNDEKRITPRTKEALLAAARAGITLILASGRPAHGLRALAHELELDRYHGMLVAYNGSQVRDATSGELLFNQAIPVEEARAVLEHLRGFDVIPMLVDADRLYIEDAYRCTIYHKGAPKNIVKYERDACGLRIHEVHSLLDWCITPQNKILTAGTDTYLSEHHEAMAAPFVDKLSCMFTADFYFEFTAQGIDKARALSVALPERGIDPSELVAFGDGQNDIPMLRLAGVGVAMANATDEVKNAADMVTLSNNEDGIAAALEELVR</sequence>
<dbReference type="eggNOG" id="COG0561">
    <property type="taxonomic scope" value="Bacteria"/>
</dbReference>
<accession>A0A1Y3U8P0</accession>
<dbReference type="Gene3D" id="3.40.50.1000">
    <property type="entry name" value="HAD superfamily/HAD-like"/>
    <property type="match status" value="1"/>
</dbReference>
<organism evidence="1 2">
    <name type="scientific">Enorma massiliensis</name>
    <dbReference type="NCBI Taxonomy" id="1472761"/>
    <lineage>
        <taxon>Bacteria</taxon>
        <taxon>Bacillati</taxon>
        <taxon>Actinomycetota</taxon>
        <taxon>Coriobacteriia</taxon>
        <taxon>Coriobacteriales</taxon>
        <taxon>Coriobacteriaceae</taxon>
        <taxon>Enorma</taxon>
    </lineage>
</organism>
<name>A0A1Y3U8P0_9ACTN</name>
<protein>
    <submittedName>
        <fullName evidence="1">HAD family hydrolase</fullName>
    </submittedName>
</protein>
<gene>
    <name evidence="1" type="ORF">B5G21_04895</name>
</gene>
<keyword evidence="2" id="KW-1185">Reference proteome</keyword>
<dbReference type="InterPro" id="IPR006379">
    <property type="entry name" value="HAD-SF_hydro_IIB"/>
</dbReference>
<dbReference type="GO" id="GO:0000287">
    <property type="term" value="F:magnesium ion binding"/>
    <property type="evidence" value="ECO:0007669"/>
    <property type="project" value="TreeGrafter"/>
</dbReference>
<dbReference type="NCBIfam" id="TIGR01484">
    <property type="entry name" value="HAD-SF-IIB"/>
    <property type="match status" value="1"/>
</dbReference>
<keyword evidence="1" id="KW-0378">Hydrolase</keyword>
<dbReference type="GO" id="GO:0005829">
    <property type="term" value="C:cytosol"/>
    <property type="evidence" value="ECO:0007669"/>
    <property type="project" value="TreeGrafter"/>
</dbReference>
<proteinExistence type="predicted"/>
<dbReference type="NCBIfam" id="TIGR00099">
    <property type="entry name" value="Cof-subfamily"/>
    <property type="match status" value="1"/>
</dbReference>
<dbReference type="PRINTS" id="PR00119">
    <property type="entry name" value="CATATPASE"/>
</dbReference>
<dbReference type="AlphaFoldDB" id="A0A1Y3U8P0"/>
<dbReference type="SFLD" id="SFLDS00003">
    <property type="entry name" value="Haloacid_Dehalogenase"/>
    <property type="match status" value="1"/>
</dbReference>
<evidence type="ECO:0000313" key="2">
    <source>
        <dbReference type="Proteomes" id="UP000196560"/>
    </source>
</evidence>
<dbReference type="Gene3D" id="3.30.1240.10">
    <property type="match status" value="1"/>
</dbReference>
<dbReference type="STRING" id="1118060.GCA_000311845_00763"/>
<dbReference type="EMBL" id="NFHO01000004">
    <property type="protein sequence ID" value="OUN43467.1"/>
    <property type="molecule type" value="Genomic_DNA"/>
</dbReference>